<feature type="transmembrane region" description="Helical" evidence="1">
    <location>
        <begin position="309"/>
        <end position="325"/>
    </location>
</feature>
<dbReference type="InterPro" id="IPR001173">
    <property type="entry name" value="Glyco_trans_2-like"/>
</dbReference>
<dbReference type="CDD" id="cd00761">
    <property type="entry name" value="Glyco_tranf_GTA_type"/>
    <property type="match status" value="1"/>
</dbReference>
<dbReference type="Gene3D" id="3.90.550.10">
    <property type="entry name" value="Spore Coat Polysaccharide Biosynthesis Protein SpsA, Chain A"/>
    <property type="match status" value="1"/>
</dbReference>
<comment type="caution">
    <text evidence="3">The sequence shown here is derived from an EMBL/GenBank/DDBJ whole genome shotgun (WGS) entry which is preliminary data.</text>
</comment>
<dbReference type="InterPro" id="IPR029044">
    <property type="entry name" value="Nucleotide-diphossugar_trans"/>
</dbReference>
<keyword evidence="1" id="KW-0812">Transmembrane</keyword>
<proteinExistence type="predicted"/>
<keyword evidence="1" id="KW-0472">Membrane</keyword>
<dbReference type="AlphaFoldDB" id="A0A1F4S5B6"/>
<dbReference type="PANTHER" id="PTHR22916:SF3">
    <property type="entry name" value="UDP-GLCNAC:BETAGAL BETA-1,3-N-ACETYLGLUCOSAMINYLTRANSFERASE-LIKE PROTEIN 1"/>
    <property type="match status" value="1"/>
</dbReference>
<feature type="domain" description="Glycosyltransferase 2-like" evidence="2">
    <location>
        <begin position="19"/>
        <end position="173"/>
    </location>
</feature>
<dbReference type="Proteomes" id="UP000177905">
    <property type="component" value="Unassembled WGS sequence"/>
</dbReference>
<evidence type="ECO:0000259" key="2">
    <source>
        <dbReference type="Pfam" id="PF00535"/>
    </source>
</evidence>
<protein>
    <recommendedName>
        <fullName evidence="2">Glycosyltransferase 2-like domain-containing protein</fullName>
    </recommendedName>
</protein>
<accession>A0A1F4S5B6</accession>
<dbReference type="EMBL" id="MEUA01000018">
    <property type="protein sequence ID" value="OGC15628.1"/>
    <property type="molecule type" value="Genomic_DNA"/>
</dbReference>
<evidence type="ECO:0000313" key="4">
    <source>
        <dbReference type="Proteomes" id="UP000177905"/>
    </source>
</evidence>
<evidence type="ECO:0000256" key="1">
    <source>
        <dbReference type="SAM" id="Phobius"/>
    </source>
</evidence>
<dbReference type="Pfam" id="PF00535">
    <property type="entry name" value="Glycos_transf_2"/>
    <property type="match status" value="1"/>
</dbReference>
<reference evidence="3 4" key="1">
    <citation type="journal article" date="2016" name="Nat. Commun.">
        <title>Thousands of microbial genomes shed light on interconnected biogeochemical processes in an aquifer system.</title>
        <authorList>
            <person name="Anantharaman K."/>
            <person name="Brown C.T."/>
            <person name="Hug L.A."/>
            <person name="Sharon I."/>
            <person name="Castelle C.J."/>
            <person name="Probst A.J."/>
            <person name="Thomas B.C."/>
            <person name="Singh A."/>
            <person name="Wilkins M.J."/>
            <person name="Karaoz U."/>
            <person name="Brodie E.L."/>
            <person name="Williams K.H."/>
            <person name="Hubbard S.S."/>
            <person name="Banfield J.F."/>
        </authorList>
    </citation>
    <scope>NUCLEOTIDE SEQUENCE [LARGE SCALE GENOMIC DNA]</scope>
</reference>
<gene>
    <name evidence="3" type="ORF">A2290_06095</name>
</gene>
<keyword evidence="1" id="KW-1133">Transmembrane helix</keyword>
<sequence length="348" mass="41499">MFFTRELMEKRQSRMLKLSICIPTYNRAIYLKQCLQYLFPQVKNLSSVEVVISDNASTDETALIVKEYIGENIKYFRNSRNFGYAGNQIECIKHAQGNYLAILCDDDIYTHGLVQKILEVIKKNEYAFIALNYYSFRENVDKPHLINFAPEKDVIFQRAYDIMNYPSVGHFSGFIFNTKLAKEMLPKILIVHPLTYYEKHRGIISSIVVRLTLGTNLPSFFIGERKLATRDPQTVDYNVLKNGCLDYYEFYEEFYSEGLITRKDLEYRKKLVLSWIPFAIAKDSYVFTDREIAVMRRTFFKYFKRELKFILYIYPLLLLASFWPIRRFYRLIFDLKQILRHIKKRFFS</sequence>
<evidence type="ECO:0000313" key="3">
    <source>
        <dbReference type="EMBL" id="OGC15628.1"/>
    </source>
</evidence>
<dbReference type="GO" id="GO:0016758">
    <property type="term" value="F:hexosyltransferase activity"/>
    <property type="evidence" value="ECO:0007669"/>
    <property type="project" value="UniProtKB-ARBA"/>
</dbReference>
<organism evidence="3 4">
    <name type="scientific">candidate division WOR-1 bacterium RIFOXYB2_FULL_36_35</name>
    <dbReference type="NCBI Taxonomy" id="1802578"/>
    <lineage>
        <taxon>Bacteria</taxon>
        <taxon>Bacillati</taxon>
        <taxon>Saganbacteria</taxon>
    </lineage>
</organism>
<dbReference type="PANTHER" id="PTHR22916">
    <property type="entry name" value="GLYCOSYLTRANSFERASE"/>
    <property type="match status" value="1"/>
</dbReference>
<dbReference type="SUPFAM" id="SSF53448">
    <property type="entry name" value="Nucleotide-diphospho-sugar transferases"/>
    <property type="match status" value="1"/>
</dbReference>
<name>A0A1F4S5B6_UNCSA</name>